<keyword evidence="2" id="KW-1185">Reference proteome</keyword>
<sequence>MSPPAQFSSLTEWSIAHIRRIFEAPNDSEAVRAISETFSPTVSATLNGSPIPQEGIDKLVLTMRQGSIGGNSLKVEWKHTVESPMDPSTNRDGSFGGVYVITGLRKILPGSDEPVPFARHKTVTVKIESQDTEDYSVDSRRIVHLVFVASDIQARL</sequence>
<name>A0ABR3A3F7_9AGAR</name>
<evidence type="ECO:0000313" key="1">
    <source>
        <dbReference type="EMBL" id="KAL0067897.1"/>
    </source>
</evidence>
<dbReference type="EMBL" id="JBBXMP010000022">
    <property type="protein sequence ID" value="KAL0067897.1"/>
    <property type="molecule type" value="Genomic_DNA"/>
</dbReference>
<evidence type="ECO:0008006" key="3">
    <source>
        <dbReference type="Google" id="ProtNLM"/>
    </source>
</evidence>
<gene>
    <name evidence="1" type="ORF">AAF712_005065</name>
</gene>
<reference evidence="1 2" key="1">
    <citation type="submission" date="2024-05" db="EMBL/GenBank/DDBJ databases">
        <title>A draft genome resource for the thread blight pathogen Marasmius tenuissimus strain MS-2.</title>
        <authorList>
            <person name="Yulfo-Soto G.E."/>
            <person name="Baruah I.K."/>
            <person name="Amoako-Attah I."/>
            <person name="Bukari Y."/>
            <person name="Meinhardt L.W."/>
            <person name="Bailey B.A."/>
            <person name="Cohen S.P."/>
        </authorList>
    </citation>
    <scope>NUCLEOTIDE SEQUENCE [LARGE SCALE GENOMIC DNA]</scope>
    <source>
        <strain evidence="1 2">MS-2</strain>
    </source>
</reference>
<organism evidence="1 2">
    <name type="scientific">Marasmius tenuissimus</name>
    <dbReference type="NCBI Taxonomy" id="585030"/>
    <lineage>
        <taxon>Eukaryota</taxon>
        <taxon>Fungi</taxon>
        <taxon>Dikarya</taxon>
        <taxon>Basidiomycota</taxon>
        <taxon>Agaricomycotina</taxon>
        <taxon>Agaricomycetes</taxon>
        <taxon>Agaricomycetidae</taxon>
        <taxon>Agaricales</taxon>
        <taxon>Marasmiineae</taxon>
        <taxon>Marasmiaceae</taxon>
        <taxon>Marasmius</taxon>
    </lineage>
</organism>
<comment type="caution">
    <text evidence="1">The sequence shown here is derived from an EMBL/GenBank/DDBJ whole genome shotgun (WGS) entry which is preliminary data.</text>
</comment>
<proteinExistence type="predicted"/>
<protein>
    <recommendedName>
        <fullName evidence="3">SnoaL-like domain-containing protein</fullName>
    </recommendedName>
</protein>
<dbReference type="Proteomes" id="UP001437256">
    <property type="component" value="Unassembled WGS sequence"/>
</dbReference>
<evidence type="ECO:0000313" key="2">
    <source>
        <dbReference type="Proteomes" id="UP001437256"/>
    </source>
</evidence>
<accession>A0ABR3A3F7</accession>